<dbReference type="AlphaFoldDB" id="A0A0P1I0Y2"/>
<keyword evidence="3" id="KW-1185">Reference proteome</keyword>
<dbReference type="InterPro" id="IPR038365">
    <property type="entry name" value="EcoRII_C_sf"/>
</dbReference>
<protein>
    <submittedName>
        <fullName evidence="2">Type-2 restriction enzyme EcoRII</fullName>
        <ecNumber evidence="2">3.1.21.4</ecNumber>
    </submittedName>
</protein>
<dbReference type="GO" id="GO:0009036">
    <property type="term" value="F:type II site-specific deoxyribonuclease activity"/>
    <property type="evidence" value="ECO:0007669"/>
    <property type="project" value="UniProtKB-EC"/>
</dbReference>
<dbReference type="SUPFAM" id="SSF52980">
    <property type="entry name" value="Restriction endonuclease-like"/>
    <property type="match status" value="1"/>
</dbReference>
<gene>
    <name evidence="2" type="primary">ecoRIIR</name>
    <name evidence="2" type="ORF">RUE5091_00130</name>
</gene>
<evidence type="ECO:0000313" key="3">
    <source>
        <dbReference type="Proteomes" id="UP000051260"/>
    </source>
</evidence>
<dbReference type="EC" id="3.1.21.4" evidence="2"/>
<feature type="domain" description="Restriction endonuclease type II EcoRII C-terminal" evidence="1">
    <location>
        <begin position="234"/>
        <end position="402"/>
    </location>
</feature>
<sequence length="416" mass="46500">MKFGVLADLFEGAGAKVLTEVEINRQRSNQHEFQGVSGFRAFLGTPAEKQTFPAVFYWLEDDEDAELIQLKSFCTWSDVRRGQAGRSPEYHLYYAAESEPVVHRARVGDQVVIARTKDGSLMVLLTPEGSTIGQQLLWLFGLDLFGGRSVARRLDRDDAAELGFAARSVLADLGIETEEPEPDAFDVLIEKFGRAFPGTVSLSVFARETLTEVDPLGDPDGALVAWMEHEEALFRHLEREIVSDRLKAGFMEQGSADVDGFLSFSLSVQNRRKSRAGYAFGHHVEAILHAHGVSYTREATTEKRNAADFLFPGEDEYADRRYPDDQLAMLAVKTSCKDRWRQVLAEADRIRTKHLLTLEPAISKIQTAEMQGQGLQLVLPASLHSTYQADQRAWLIGVGDFLGAVRDLRGRQRLLI</sequence>
<dbReference type="InterPro" id="IPR011335">
    <property type="entry name" value="Restrct_endonuc-II-like"/>
</dbReference>
<dbReference type="GO" id="GO:0003677">
    <property type="term" value="F:DNA binding"/>
    <property type="evidence" value="ECO:0007669"/>
    <property type="project" value="InterPro"/>
</dbReference>
<dbReference type="GO" id="GO:0009307">
    <property type="term" value="P:DNA restriction-modification system"/>
    <property type="evidence" value="ECO:0007669"/>
    <property type="project" value="InterPro"/>
</dbReference>
<accession>A0A0P1I0Y2</accession>
<organism evidence="2 3">
    <name type="scientific">Ruegeria denitrificans</name>
    <dbReference type="NCBI Taxonomy" id="1715692"/>
    <lineage>
        <taxon>Bacteria</taxon>
        <taxon>Pseudomonadati</taxon>
        <taxon>Pseudomonadota</taxon>
        <taxon>Alphaproteobacteria</taxon>
        <taxon>Rhodobacterales</taxon>
        <taxon>Roseobacteraceae</taxon>
        <taxon>Ruegeria</taxon>
    </lineage>
</organism>
<evidence type="ECO:0000259" key="1">
    <source>
        <dbReference type="Pfam" id="PF09019"/>
    </source>
</evidence>
<name>A0A0P1I0Y2_9RHOB</name>
<dbReference type="OrthoDB" id="9797574at2"/>
<dbReference type="Pfam" id="PF09019">
    <property type="entry name" value="EcoRII-C"/>
    <property type="match status" value="1"/>
</dbReference>
<dbReference type="STRING" id="1715692.RUE5091_00130"/>
<dbReference type="EMBL" id="CYUD01000001">
    <property type="protein sequence ID" value="CUJ83601.1"/>
    <property type="molecule type" value="Genomic_DNA"/>
</dbReference>
<dbReference type="RefSeq" id="WP_058279947.1">
    <property type="nucleotide sequence ID" value="NZ_CYUD01000001.1"/>
</dbReference>
<evidence type="ECO:0000313" key="2">
    <source>
        <dbReference type="EMBL" id="CUJ83601.1"/>
    </source>
</evidence>
<dbReference type="InterPro" id="IPR015109">
    <property type="entry name" value="Restrct_endonuc_II_EcoRII_C"/>
</dbReference>
<proteinExistence type="predicted"/>
<dbReference type="Proteomes" id="UP000051260">
    <property type="component" value="Unassembled WGS sequence"/>
</dbReference>
<keyword evidence="2" id="KW-0378">Hydrolase</keyword>
<dbReference type="Gene3D" id="3.40.91.80">
    <property type="match status" value="1"/>
</dbReference>
<reference evidence="3" key="1">
    <citation type="submission" date="2015-09" db="EMBL/GenBank/DDBJ databases">
        <authorList>
            <person name="Rodrigo-Torres L."/>
            <person name="Arahal D.R."/>
        </authorList>
    </citation>
    <scope>NUCLEOTIDE SEQUENCE [LARGE SCALE GENOMIC DNA]</scope>
    <source>
        <strain evidence="3">CECT 5091</strain>
    </source>
</reference>